<dbReference type="Proteomes" id="UP000310200">
    <property type="component" value="Unassembled WGS sequence"/>
</dbReference>
<name>A0A4S2KHB7_9HYME</name>
<proteinExistence type="predicted"/>
<gene>
    <name evidence="1" type="ORF">DBV15_03049</name>
</gene>
<evidence type="ECO:0000313" key="2">
    <source>
        <dbReference type="Proteomes" id="UP000310200"/>
    </source>
</evidence>
<keyword evidence="2" id="KW-1185">Reference proteome</keyword>
<sequence length="134" mass="15128">MARLSAGRRSALRSPARIPSFLRDNMLPDLSQTMFVARRNLRSRRKGLTEAVRRVQMLRRYLHLHEIDTDTKCPPLPCPPSEQLSVAEGCCKFCPVEGPELVEELVTYWSFADGTGCLIPLVTLVVMTKRSTVI</sequence>
<organism evidence="1 2">
    <name type="scientific">Temnothorax longispinosus</name>
    <dbReference type="NCBI Taxonomy" id="300112"/>
    <lineage>
        <taxon>Eukaryota</taxon>
        <taxon>Metazoa</taxon>
        <taxon>Ecdysozoa</taxon>
        <taxon>Arthropoda</taxon>
        <taxon>Hexapoda</taxon>
        <taxon>Insecta</taxon>
        <taxon>Pterygota</taxon>
        <taxon>Neoptera</taxon>
        <taxon>Endopterygota</taxon>
        <taxon>Hymenoptera</taxon>
        <taxon>Apocrita</taxon>
        <taxon>Aculeata</taxon>
        <taxon>Formicoidea</taxon>
        <taxon>Formicidae</taxon>
        <taxon>Myrmicinae</taxon>
        <taxon>Temnothorax</taxon>
    </lineage>
</organism>
<accession>A0A4S2KHB7</accession>
<dbReference type="EMBL" id="QBLH01002780">
    <property type="protein sequence ID" value="TGZ47048.1"/>
    <property type="molecule type" value="Genomic_DNA"/>
</dbReference>
<evidence type="ECO:0000313" key="1">
    <source>
        <dbReference type="EMBL" id="TGZ47048.1"/>
    </source>
</evidence>
<reference evidence="1 2" key="1">
    <citation type="journal article" date="2019" name="Philos. Trans. R. Soc. Lond., B, Biol. Sci.">
        <title>Ant behaviour and brain gene expression of defending hosts depend on the ecological success of the intruding social parasite.</title>
        <authorList>
            <person name="Kaur R."/>
            <person name="Stoldt M."/>
            <person name="Jongepier E."/>
            <person name="Feldmeyer B."/>
            <person name="Menzel F."/>
            <person name="Bornberg-Bauer E."/>
            <person name="Foitzik S."/>
        </authorList>
    </citation>
    <scope>NUCLEOTIDE SEQUENCE [LARGE SCALE GENOMIC DNA]</scope>
    <source>
        <tissue evidence="1">Whole body</tissue>
    </source>
</reference>
<dbReference type="AlphaFoldDB" id="A0A4S2KHB7"/>
<comment type="caution">
    <text evidence="1">The sequence shown here is derived from an EMBL/GenBank/DDBJ whole genome shotgun (WGS) entry which is preliminary data.</text>
</comment>
<protein>
    <submittedName>
        <fullName evidence="1">Uncharacterized protein</fullName>
    </submittedName>
</protein>